<dbReference type="PANTHER" id="PTHR15642">
    <property type="entry name" value="CYTOCHROME C OXIDASE ASSEMBLY FACTOR 3, MITOCHONDRIAL"/>
    <property type="match status" value="1"/>
</dbReference>
<protein>
    <recommendedName>
        <fullName evidence="9">Cytochrome c oxidase assembly factor 3</fullName>
    </recommendedName>
</protein>
<accession>A0A1E3Q5L4</accession>
<dbReference type="OrthoDB" id="10018333at2759"/>
<dbReference type="GO" id="GO:0005743">
    <property type="term" value="C:mitochondrial inner membrane"/>
    <property type="evidence" value="ECO:0007669"/>
    <property type="project" value="UniProtKB-SubCell"/>
</dbReference>
<reference evidence="12 13" key="1">
    <citation type="journal article" date="2016" name="Proc. Natl. Acad. Sci. U.S.A.">
        <title>Comparative genomics of biotechnologically important yeasts.</title>
        <authorList>
            <person name="Riley R."/>
            <person name="Haridas S."/>
            <person name="Wolfe K.H."/>
            <person name="Lopes M.R."/>
            <person name="Hittinger C.T."/>
            <person name="Goeker M."/>
            <person name="Salamov A.A."/>
            <person name="Wisecaver J.H."/>
            <person name="Long T.M."/>
            <person name="Calvey C.H."/>
            <person name="Aerts A.L."/>
            <person name="Barry K.W."/>
            <person name="Choi C."/>
            <person name="Clum A."/>
            <person name="Coughlan A.Y."/>
            <person name="Deshpande S."/>
            <person name="Douglass A.P."/>
            <person name="Hanson S.J."/>
            <person name="Klenk H.-P."/>
            <person name="LaButti K.M."/>
            <person name="Lapidus A."/>
            <person name="Lindquist E.A."/>
            <person name="Lipzen A.M."/>
            <person name="Meier-Kolthoff J.P."/>
            <person name="Ohm R.A."/>
            <person name="Otillar R.P."/>
            <person name="Pangilinan J.L."/>
            <person name="Peng Y."/>
            <person name="Rokas A."/>
            <person name="Rosa C.A."/>
            <person name="Scheuner C."/>
            <person name="Sibirny A.A."/>
            <person name="Slot J.C."/>
            <person name="Stielow J.B."/>
            <person name="Sun H."/>
            <person name="Kurtzman C.P."/>
            <person name="Blackwell M."/>
            <person name="Grigoriev I.V."/>
            <person name="Jeffries T.W."/>
        </authorList>
    </citation>
    <scope>NUCLEOTIDE SEQUENCE [LARGE SCALE GENOMIC DNA]</scope>
    <source>
        <strain evidence="12 13">NRRL Y-11557</strain>
    </source>
</reference>
<dbReference type="STRING" id="675824.A0A1E3Q5L4"/>
<dbReference type="PANTHER" id="PTHR15642:SF3">
    <property type="entry name" value="CYTOCHROME C OXIDASE ASSEMBLY FACTOR 3 HOMOLOG, MITOCHONDRIAL"/>
    <property type="match status" value="1"/>
</dbReference>
<comment type="similarity">
    <text evidence="3 9">Belongs to the COA3 family.</text>
</comment>
<dbReference type="EMBL" id="KV454294">
    <property type="protein sequence ID" value="ODQ72983.1"/>
    <property type="molecule type" value="Genomic_DNA"/>
</dbReference>
<evidence type="ECO:0000259" key="11">
    <source>
        <dbReference type="Pfam" id="PF09813"/>
    </source>
</evidence>
<evidence type="ECO:0000256" key="9">
    <source>
        <dbReference type="RuleBase" id="RU367056"/>
    </source>
</evidence>
<evidence type="ECO:0000256" key="6">
    <source>
        <dbReference type="ARBA" id="ARBA00022989"/>
    </source>
</evidence>
<organism evidence="12 13">
    <name type="scientific">Lipomyces starkeyi NRRL Y-11557</name>
    <dbReference type="NCBI Taxonomy" id="675824"/>
    <lineage>
        <taxon>Eukaryota</taxon>
        <taxon>Fungi</taxon>
        <taxon>Dikarya</taxon>
        <taxon>Ascomycota</taxon>
        <taxon>Saccharomycotina</taxon>
        <taxon>Lipomycetes</taxon>
        <taxon>Lipomycetales</taxon>
        <taxon>Lipomycetaceae</taxon>
        <taxon>Lipomyces</taxon>
    </lineage>
</organism>
<comment type="function">
    <text evidence="1 9">Required for assembly of cytochrome c oxidase (complex IV).</text>
</comment>
<keyword evidence="5 9" id="KW-0812">Transmembrane</keyword>
<dbReference type="AlphaFoldDB" id="A0A1E3Q5L4"/>
<dbReference type="GO" id="GO:0033617">
    <property type="term" value="P:mitochondrial respiratory chain complex IV assembly"/>
    <property type="evidence" value="ECO:0007669"/>
    <property type="project" value="UniProtKB-UniRule"/>
</dbReference>
<gene>
    <name evidence="12" type="ORF">LIPSTDRAFT_3336</name>
</gene>
<keyword evidence="13" id="KW-1185">Reference proteome</keyword>
<feature type="region of interest" description="Disordered" evidence="10">
    <location>
        <begin position="57"/>
        <end position="87"/>
    </location>
</feature>
<sequence>MSSQLRWGVNKYQDASSRMSPALLRARSRYTKRNIATGIVIAGIVVSIYAYAATATGSDDFSDVPMPPLPENAVEKLRRERGGESRT</sequence>
<evidence type="ECO:0000256" key="2">
    <source>
        <dbReference type="ARBA" id="ARBA00004434"/>
    </source>
</evidence>
<evidence type="ECO:0000313" key="13">
    <source>
        <dbReference type="Proteomes" id="UP000094385"/>
    </source>
</evidence>
<evidence type="ECO:0000313" key="12">
    <source>
        <dbReference type="EMBL" id="ODQ72983.1"/>
    </source>
</evidence>
<keyword evidence="7 9" id="KW-0496">Mitochondrion</keyword>
<dbReference type="InterPro" id="IPR018628">
    <property type="entry name" value="Coa3_CC"/>
</dbReference>
<evidence type="ECO:0000256" key="4">
    <source>
        <dbReference type="ARBA" id="ARBA00011351"/>
    </source>
</evidence>
<dbReference type="InterPro" id="IPR041752">
    <property type="entry name" value="Coa3"/>
</dbReference>
<name>A0A1E3Q5L4_LIPST</name>
<evidence type="ECO:0000256" key="10">
    <source>
        <dbReference type="SAM" id="MobiDB-lite"/>
    </source>
</evidence>
<evidence type="ECO:0000256" key="5">
    <source>
        <dbReference type="ARBA" id="ARBA00022692"/>
    </source>
</evidence>
<feature type="transmembrane region" description="Helical" evidence="9">
    <location>
        <begin position="35"/>
        <end position="52"/>
    </location>
</feature>
<keyword evidence="8 9" id="KW-0472">Membrane</keyword>
<feature type="compositionally biased region" description="Basic and acidic residues" evidence="10">
    <location>
        <begin position="73"/>
        <end position="87"/>
    </location>
</feature>
<evidence type="ECO:0000256" key="3">
    <source>
        <dbReference type="ARBA" id="ARBA00007035"/>
    </source>
</evidence>
<dbReference type="Proteomes" id="UP000094385">
    <property type="component" value="Unassembled WGS sequence"/>
</dbReference>
<comment type="subcellular location">
    <subcellularLocation>
        <location evidence="2">Mitochondrion inner membrane</location>
        <topology evidence="2">Single-pass membrane protein</topology>
    </subcellularLocation>
</comment>
<feature type="domain" description="Cytochrome c oxidase assembly factor 3 mitochondrial coiled-coil" evidence="11">
    <location>
        <begin position="23"/>
        <end position="63"/>
    </location>
</feature>
<keyword evidence="9" id="KW-0999">Mitochondrion inner membrane</keyword>
<comment type="subunit">
    <text evidence="4 9">Component of 250-400 kDa complexes called cytochrome oxidase assembly intermediates or COA complexes.</text>
</comment>
<keyword evidence="6 9" id="KW-1133">Transmembrane helix</keyword>
<evidence type="ECO:0000256" key="1">
    <source>
        <dbReference type="ARBA" id="ARBA00003064"/>
    </source>
</evidence>
<proteinExistence type="inferred from homology"/>
<dbReference type="Pfam" id="PF09813">
    <property type="entry name" value="Coa3_cc"/>
    <property type="match status" value="1"/>
</dbReference>
<evidence type="ECO:0000256" key="8">
    <source>
        <dbReference type="ARBA" id="ARBA00023136"/>
    </source>
</evidence>
<evidence type="ECO:0000256" key="7">
    <source>
        <dbReference type="ARBA" id="ARBA00023128"/>
    </source>
</evidence>